<evidence type="ECO:0000256" key="1">
    <source>
        <dbReference type="SAM" id="MobiDB-lite"/>
    </source>
</evidence>
<dbReference type="Proteomes" id="UP000027195">
    <property type="component" value="Unassembled WGS sequence"/>
</dbReference>
<protein>
    <recommendedName>
        <fullName evidence="2">HNH nuclease domain-containing protein</fullName>
    </recommendedName>
</protein>
<accession>A0A067LUK0</accession>
<evidence type="ECO:0000313" key="4">
    <source>
        <dbReference type="Proteomes" id="UP000027195"/>
    </source>
</evidence>
<organism evidence="3 4">
    <name type="scientific">Botryobasidium botryosum (strain FD-172 SS1)</name>
    <dbReference type="NCBI Taxonomy" id="930990"/>
    <lineage>
        <taxon>Eukaryota</taxon>
        <taxon>Fungi</taxon>
        <taxon>Dikarya</taxon>
        <taxon>Basidiomycota</taxon>
        <taxon>Agaricomycotina</taxon>
        <taxon>Agaricomycetes</taxon>
        <taxon>Cantharellales</taxon>
        <taxon>Botryobasidiaceae</taxon>
        <taxon>Botryobasidium</taxon>
    </lineage>
</organism>
<dbReference type="AlphaFoldDB" id="A0A067LUK0"/>
<proteinExistence type="predicted"/>
<reference evidence="4" key="1">
    <citation type="journal article" date="2014" name="Proc. Natl. Acad. Sci. U.S.A.">
        <title>Extensive sampling of basidiomycete genomes demonstrates inadequacy of the white-rot/brown-rot paradigm for wood decay fungi.</title>
        <authorList>
            <person name="Riley R."/>
            <person name="Salamov A.A."/>
            <person name="Brown D.W."/>
            <person name="Nagy L.G."/>
            <person name="Floudas D."/>
            <person name="Held B.W."/>
            <person name="Levasseur A."/>
            <person name="Lombard V."/>
            <person name="Morin E."/>
            <person name="Otillar R."/>
            <person name="Lindquist E.A."/>
            <person name="Sun H."/>
            <person name="LaButti K.M."/>
            <person name="Schmutz J."/>
            <person name="Jabbour D."/>
            <person name="Luo H."/>
            <person name="Baker S.E."/>
            <person name="Pisabarro A.G."/>
            <person name="Walton J.D."/>
            <person name="Blanchette R.A."/>
            <person name="Henrissat B."/>
            <person name="Martin F."/>
            <person name="Cullen D."/>
            <person name="Hibbett D.S."/>
            <person name="Grigoriev I.V."/>
        </authorList>
    </citation>
    <scope>NUCLEOTIDE SEQUENCE [LARGE SCALE GENOMIC DNA]</scope>
    <source>
        <strain evidence="4">FD-172 SS1</strain>
    </source>
</reference>
<feature type="domain" description="HNH nuclease" evidence="2">
    <location>
        <begin position="130"/>
        <end position="197"/>
    </location>
</feature>
<keyword evidence="4" id="KW-1185">Reference proteome</keyword>
<name>A0A067LUK0_BOTB1</name>
<feature type="region of interest" description="Disordered" evidence="1">
    <location>
        <begin position="273"/>
        <end position="294"/>
    </location>
</feature>
<dbReference type="OrthoDB" id="3269637at2759"/>
<evidence type="ECO:0000313" key="3">
    <source>
        <dbReference type="EMBL" id="KDQ05910.1"/>
    </source>
</evidence>
<dbReference type="HOGENOM" id="CLU_058842_1_0_1"/>
<dbReference type="InterPro" id="IPR003615">
    <property type="entry name" value="HNH_nuc"/>
</dbReference>
<dbReference type="Pfam" id="PF13391">
    <property type="entry name" value="HNH_2"/>
    <property type="match status" value="1"/>
</dbReference>
<evidence type="ECO:0000259" key="2">
    <source>
        <dbReference type="Pfam" id="PF13391"/>
    </source>
</evidence>
<dbReference type="InParanoid" id="A0A067LUK0"/>
<sequence length="352" mass="39131">MSVDLHIRNTAAQAQDKSWLHLLSIPLADVQRLCHRPFKWLRFVLFAICGVKGDLYLAPEGEKVDYHNTLAHDFQAGDYYYIPNGSYNFIDPETINGRHTSIENVRRADFQDDIMARDGNQCRFILAAMPSCLCTAAHIIPHSKGSNYLAVLVQSRQHLYDIVDTTALDTYGIDSTENGLAMGISIYRAFTHALCGFIQTPNFALATEDIPYHENAPMPHPRCTLQYFEQWSLFLDFMYGAAVFHKWASGDDIRAKLGADAEAGILAAVAAMPPDLRPPETGAGASKRASQEEESKLSKAMDTILFLGCMLNGITPQGVAAQIREAMEQGEQRRQEESRAVAEAWCKAQADV</sequence>
<dbReference type="EMBL" id="KL198172">
    <property type="protein sequence ID" value="KDQ05910.1"/>
    <property type="molecule type" value="Genomic_DNA"/>
</dbReference>
<gene>
    <name evidence="3" type="ORF">BOTBODRAFT_182092</name>
</gene>